<dbReference type="SUPFAM" id="SSF88713">
    <property type="entry name" value="Glycoside hydrolase/deacetylase"/>
    <property type="match status" value="1"/>
</dbReference>
<name>A0A1G6TZY9_9BACI</name>
<feature type="domain" description="Glycoside hydrolase family 38 central" evidence="5">
    <location>
        <begin position="521"/>
        <end position="601"/>
    </location>
</feature>
<dbReference type="InterPro" id="IPR011682">
    <property type="entry name" value="Glyco_hydro_38_C"/>
</dbReference>
<dbReference type="FunFam" id="3.20.110.10:FF:000002">
    <property type="entry name" value="alpha-mannosidase 2C1 isoform X1"/>
    <property type="match status" value="1"/>
</dbReference>
<dbReference type="GO" id="GO:0006013">
    <property type="term" value="P:mannose metabolic process"/>
    <property type="evidence" value="ECO:0007669"/>
    <property type="project" value="InterPro"/>
</dbReference>
<dbReference type="SUPFAM" id="SSF88688">
    <property type="entry name" value="Families 57/38 glycoside transferase middle domain"/>
    <property type="match status" value="1"/>
</dbReference>
<evidence type="ECO:0000259" key="5">
    <source>
        <dbReference type="SMART" id="SM00872"/>
    </source>
</evidence>
<dbReference type="PANTHER" id="PTHR46017:SF1">
    <property type="entry name" value="ALPHA-MANNOSIDASE 2C1"/>
    <property type="match status" value="1"/>
</dbReference>
<dbReference type="Pfam" id="PF09261">
    <property type="entry name" value="Alpha-mann_mid"/>
    <property type="match status" value="1"/>
</dbReference>
<dbReference type="GO" id="GO:0004559">
    <property type="term" value="F:alpha-mannosidase activity"/>
    <property type="evidence" value="ECO:0007669"/>
    <property type="project" value="InterPro"/>
</dbReference>
<dbReference type="FunFam" id="1.20.1270.50:FF:000004">
    <property type="entry name" value="alpha-mannosidase 2C1 isoform X1"/>
    <property type="match status" value="1"/>
</dbReference>
<dbReference type="PANTHER" id="PTHR46017">
    <property type="entry name" value="ALPHA-MANNOSIDASE 2C1"/>
    <property type="match status" value="1"/>
</dbReference>
<sequence length="1043" mass="121484">MFSLKERQLERRIEELEKYRYQDRIDLQHFLAMEDLEKKVSPEVPGLEAFKEKLHVGDHWKGRDRYLWLAKEIELPDKWAGKQVVGLFDFGKTGGGGNSGFESQCYVNNVMHQAVDSNHQELFFEDDWHGDSIFLAFRLWSGLEGGGKRIDQEHQLKQAELAVFDEQADDLYYTAFAILETIRILDENAAERVQLLSLLDHTIRLIDWSLPGSDAFYQSVYEANDHLQEQLDAMDSTSPITIRCIGHTHIDVAWLWRLKHTREKAGRSFSTVLRLMEKYPDYTFLQTQPQLYSYVKQDFPELYAQIKEKIAEGQWEVDGAMWLEADCNLPSGESLVRQILQGAKFIQEEFGKDVHYLWLPDVFGYSWALPQILSKAGIKTFLTSKISWNQFNRMPNDTFTWRGMDGSEVLTQFITTPDPSPRENTWFATYNGQILPDTVTGTWDNYKNKALAKELLLSYGYGDGGGGVNRTMLEMRRRLDRIPGLPNVKTGDVKSYFESLHHQTQHTSEFMPVWDGELYLEYHRGTYTSQAYNKKMNRKMELELREMEFLHVFKAIQADDFLKYPSLTLEEVWRTVLRNQFHDIIPGSSIREVYEDSKMEYEDAYAKLQTLQKGAADELTADKNHTWSIVNSSSWELDGIVKINTEDSGVWEDEDGDVLLAQKHKAGWLVDVPAVPGTGCKQIYLNTEKANSESEEEWFEWKNRELVTPFYEVKFNDYGQIESLFDIKAKRHVIAKSESGNVFQVFEDKPLDYDAWDIDLFYQEKKKEITNLLDFTLKEAGPLQLVMEANWHYGSSTIHQDIIFYRNRKVIDFKTEVDWHERQQLLKVAFPVRIRATEATYDIQYGNVKRPTHWNTSWDVARFESVAHQWVDFSEQNYGVSLLNDGKYGHDIKDHTIRLSLLKSAIAPDIEQDQGRHFFTYSLYPHEKGWVEANTVQEAWKLNQPFQVYSGGKKESLEKLFVIDNPYVQLDAIKKAEDNDDIIIRFHEYTGGSQEVIIQLAFAYTSWQECDLRERVIDKKPNKGKIALSFTPYEIKTIRLSKS</sequence>
<dbReference type="Pfam" id="PF01074">
    <property type="entry name" value="Glyco_hydro_38N"/>
    <property type="match status" value="1"/>
</dbReference>
<dbReference type="InterPro" id="IPR011013">
    <property type="entry name" value="Gal_mutarotase_sf_dom"/>
</dbReference>
<dbReference type="OrthoDB" id="9772207at2"/>
<dbReference type="InterPro" id="IPR015341">
    <property type="entry name" value="Glyco_hydro_38_cen"/>
</dbReference>
<keyword evidence="7" id="KW-1185">Reference proteome</keyword>
<dbReference type="GO" id="GO:0030246">
    <property type="term" value="F:carbohydrate binding"/>
    <property type="evidence" value="ECO:0007669"/>
    <property type="project" value="InterPro"/>
</dbReference>
<dbReference type="InterPro" id="IPR000602">
    <property type="entry name" value="Glyco_hydro_38_N"/>
</dbReference>
<accession>A0A1G6TZY9</accession>
<dbReference type="Gene3D" id="3.20.110.10">
    <property type="entry name" value="Glycoside hydrolase 38, N terminal domain"/>
    <property type="match status" value="1"/>
</dbReference>
<keyword evidence="2" id="KW-0479">Metal-binding</keyword>
<dbReference type="STRING" id="361279.SAMN05421663_109119"/>
<dbReference type="GO" id="GO:0046872">
    <property type="term" value="F:metal ion binding"/>
    <property type="evidence" value="ECO:0007669"/>
    <property type="project" value="UniProtKB-KW"/>
</dbReference>
<dbReference type="InterPro" id="IPR041147">
    <property type="entry name" value="GH38_C"/>
</dbReference>
<dbReference type="Pfam" id="PF17677">
    <property type="entry name" value="Glyco_hydro38C2"/>
    <property type="match status" value="1"/>
</dbReference>
<evidence type="ECO:0000313" key="7">
    <source>
        <dbReference type="Proteomes" id="UP000198666"/>
    </source>
</evidence>
<keyword evidence="3" id="KW-0378">Hydrolase</keyword>
<evidence type="ECO:0000256" key="1">
    <source>
        <dbReference type="ARBA" id="ARBA00009792"/>
    </source>
</evidence>
<dbReference type="InterPro" id="IPR028995">
    <property type="entry name" value="Glyco_hydro_57/38_cen_sf"/>
</dbReference>
<evidence type="ECO:0000313" key="6">
    <source>
        <dbReference type="EMBL" id="SDD34643.1"/>
    </source>
</evidence>
<dbReference type="Proteomes" id="UP000198666">
    <property type="component" value="Unassembled WGS sequence"/>
</dbReference>
<dbReference type="FunFam" id="2.70.98.30:FF:000010">
    <property type="entry name" value="Cytosolic alpha-mannosidase"/>
    <property type="match status" value="1"/>
</dbReference>
<dbReference type="InterPro" id="IPR011330">
    <property type="entry name" value="Glyco_hydro/deAcase_b/a-brl"/>
</dbReference>
<comment type="similarity">
    <text evidence="1">Belongs to the glycosyl hydrolase 38 family.</text>
</comment>
<reference evidence="7" key="1">
    <citation type="submission" date="2016-10" db="EMBL/GenBank/DDBJ databases">
        <authorList>
            <person name="Varghese N."/>
            <person name="Submissions S."/>
        </authorList>
    </citation>
    <scope>NUCLEOTIDE SEQUENCE [LARGE SCALE GENOMIC DNA]</scope>
    <source>
        <strain evidence="7">DSM 21620</strain>
    </source>
</reference>
<dbReference type="InterPro" id="IPR027291">
    <property type="entry name" value="Glyco_hydro_38_N_sf"/>
</dbReference>
<dbReference type="AlphaFoldDB" id="A0A1G6TZY9"/>
<proteinExistence type="inferred from homology"/>
<dbReference type="Gene3D" id="1.20.1270.50">
    <property type="entry name" value="Glycoside hydrolase family 38, central domain"/>
    <property type="match status" value="1"/>
</dbReference>
<dbReference type="SMART" id="SM00872">
    <property type="entry name" value="Alpha-mann_mid"/>
    <property type="match status" value="1"/>
</dbReference>
<gene>
    <name evidence="6" type="ORF">SAMN05421663_109119</name>
</gene>
<dbReference type="GO" id="GO:0009313">
    <property type="term" value="P:oligosaccharide catabolic process"/>
    <property type="evidence" value="ECO:0007669"/>
    <property type="project" value="TreeGrafter"/>
</dbReference>
<keyword evidence="4" id="KW-0326">Glycosidase</keyword>
<dbReference type="Pfam" id="PF07748">
    <property type="entry name" value="Glyco_hydro_38C"/>
    <property type="match status" value="1"/>
</dbReference>
<evidence type="ECO:0000256" key="2">
    <source>
        <dbReference type="ARBA" id="ARBA00022723"/>
    </source>
</evidence>
<evidence type="ECO:0000256" key="3">
    <source>
        <dbReference type="ARBA" id="ARBA00022801"/>
    </source>
</evidence>
<protein>
    <submittedName>
        <fullName evidence="6">Alpha-mannosidase</fullName>
    </submittedName>
</protein>
<dbReference type="Gene3D" id="2.60.40.2220">
    <property type="match status" value="1"/>
</dbReference>
<dbReference type="InterPro" id="IPR037094">
    <property type="entry name" value="Glyco_hydro_38_cen_sf"/>
</dbReference>
<dbReference type="RefSeq" id="WP_093728113.1">
    <property type="nucleotide sequence ID" value="NZ_FMZB01000009.1"/>
</dbReference>
<dbReference type="Gene3D" id="2.70.98.30">
    <property type="entry name" value="Golgi alpha-mannosidase II, domain 4"/>
    <property type="match status" value="1"/>
</dbReference>
<dbReference type="EMBL" id="FMZB01000009">
    <property type="protein sequence ID" value="SDD34643.1"/>
    <property type="molecule type" value="Genomic_DNA"/>
</dbReference>
<dbReference type="SUPFAM" id="SSF74650">
    <property type="entry name" value="Galactose mutarotase-like"/>
    <property type="match status" value="1"/>
</dbReference>
<evidence type="ECO:0000256" key="4">
    <source>
        <dbReference type="ARBA" id="ARBA00023295"/>
    </source>
</evidence>
<dbReference type="CDD" id="cd10789">
    <property type="entry name" value="GH38N_AMII_ER_cytosolic"/>
    <property type="match status" value="1"/>
</dbReference>
<organism evidence="6 7">
    <name type="scientific">Terribacillus halophilus</name>
    <dbReference type="NCBI Taxonomy" id="361279"/>
    <lineage>
        <taxon>Bacteria</taxon>
        <taxon>Bacillati</taxon>
        <taxon>Bacillota</taxon>
        <taxon>Bacilli</taxon>
        <taxon>Bacillales</taxon>
        <taxon>Bacillaceae</taxon>
        <taxon>Terribacillus</taxon>
    </lineage>
</organism>